<accession>A0A252EEN3</accession>
<evidence type="ECO:0000313" key="2">
    <source>
        <dbReference type="Proteomes" id="UP000195072"/>
    </source>
</evidence>
<dbReference type="EMBL" id="JOOZ01000108">
    <property type="protein sequence ID" value="OUL64877.1"/>
    <property type="molecule type" value="Genomic_DNA"/>
</dbReference>
<evidence type="ECO:0000313" key="1">
    <source>
        <dbReference type="EMBL" id="OUL64877.1"/>
    </source>
</evidence>
<protein>
    <submittedName>
        <fullName evidence="1">Uncharacterized protein</fullName>
    </submittedName>
</protein>
<organism evidence="1 2">
    <name type="scientific">Acetobacter senegalensis</name>
    <dbReference type="NCBI Taxonomy" id="446692"/>
    <lineage>
        <taxon>Bacteria</taxon>
        <taxon>Pseudomonadati</taxon>
        <taxon>Pseudomonadota</taxon>
        <taxon>Alphaproteobacteria</taxon>
        <taxon>Acetobacterales</taxon>
        <taxon>Acetobacteraceae</taxon>
        <taxon>Acetobacter</taxon>
    </lineage>
</organism>
<proteinExistence type="predicted"/>
<name>A0A252EEN3_9PROT</name>
<comment type="caution">
    <text evidence="1">The sequence shown here is derived from an EMBL/GenBank/DDBJ whole genome shotgun (WGS) entry which is preliminary data.</text>
</comment>
<dbReference type="Proteomes" id="UP000195072">
    <property type="component" value="Unassembled WGS sequence"/>
</dbReference>
<sequence>MSEKEISNALVNLNLAIPDAAGKHQLGLKRRNEVVLKAGQAIGQLWHDLKQEERALCSD</sequence>
<gene>
    <name evidence="1" type="ORF">HK16_01170</name>
</gene>
<reference evidence="1 2" key="1">
    <citation type="submission" date="2014-06" db="EMBL/GenBank/DDBJ databases">
        <authorList>
            <person name="Ju J."/>
            <person name="Zhang J."/>
        </authorList>
    </citation>
    <scope>NUCLEOTIDE SEQUENCE [LARGE SCALE GENOMIC DNA]</scope>
    <source>
        <strain evidence="1">DmL_050</strain>
    </source>
</reference>
<dbReference type="AlphaFoldDB" id="A0A252EEN3"/>
<dbReference type="RefSeq" id="WP_086898585.1">
    <property type="nucleotide sequence ID" value="NZ_JOOZ01000108.1"/>
</dbReference>